<feature type="region of interest" description="Disordered" evidence="1">
    <location>
        <begin position="292"/>
        <end position="346"/>
    </location>
</feature>
<dbReference type="AlphaFoldDB" id="A0A6L2JSB7"/>
<evidence type="ECO:0000256" key="1">
    <source>
        <dbReference type="SAM" id="MobiDB-lite"/>
    </source>
</evidence>
<gene>
    <name evidence="2" type="ORF">Tci_010482</name>
</gene>
<organism evidence="2">
    <name type="scientific">Tanacetum cinerariifolium</name>
    <name type="common">Dalmatian daisy</name>
    <name type="synonym">Chrysanthemum cinerariifolium</name>
    <dbReference type="NCBI Taxonomy" id="118510"/>
    <lineage>
        <taxon>Eukaryota</taxon>
        <taxon>Viridiplantae</taxon>
        <taxon>Streptophyta</taxon>
        <taxon>Embryophyta</taxon>
        <taxon>Tracheophyta</taxon>
        <taxon>Spermatophyta</taxon>
        <taxon>Magnoliopsida</taxon>
        <taxon>eudicotyledons</taxon>
        <taxon>Gunneridae</taxon>
        <taxon>Pentapetalae</taxon>
        <taxon>asterids</taxon>
        <taxon>campanulids</taxon>
        <taxon>Asterales</taxon>
        <taxon>Asteraceae</taxon>
        <taxon>Asteroideae</taxon>
        <taxon>Anthemideae</taxon>
        <taxon>Anthemidinae</taxon>
        <taxon>Tanacetum</taxon>
    </lineage>
</organism>
<reference evidence="2" key="1">
    <citation type="journal article" date="2019" name="Sci. Rep.">
        <title>Draft genome of Tanacetum cinerariifolium, the natural source of mosquito coil.</title>
        <authorList>
            <person name="Yamashiro T."/>
            <person name="Shiraishi A."/>
            <person name="Satake H."/>
            <person name="Nakayama K."/>
        </authorList>
    </citation>
    <scope>NUCLEOTIDE SEQUENCE</scope>
</reference>
<accession>A0A6L2JSB7</accession>
<evidence type="ECO:0000313" key="2">
    <source>
        <dbReference type="EMBL" id="GEU38504.1"/>
    </source>
</evidence>
<sequence length="346" mass="37211">MAAPVLSVSSDVSVESVRSSFSRVILIGSISVKVPVAPEVGAAAVASPAGSDTKIPERHVSPTPHDTMLTRWMSRAALRSSSPITSIPEIPTALILPAPSAIVILYPDMHNQTPPTVIHLHHRDFFIHRLLGLHGVVRPISVGGLLHYLLFPSRTDLLPPHKRDSISPEDSVEEDIDTDVLEDFEADATTVEVVVDRDVKIGIDVGIGMEVNVGIDVEDEVESSDRGIIEVGLDVVAGIGIPDAMLMPDAVERLEQNMTITRSGMTSKTIEELVNRRVEEVLTAYEATRATNALEAKKQSQNSSGDDNGNGGNRNGENRNGENGNGGNGNQNENDRGARPIIRTRI</sequence>
<protein>
    <submittedName>
        <fullName evidence="2">Uncharacterized protein</fullName>
    </submittedName>
</protein>
<name>A0A6L2JSB7_TANCI</name>
<proteinExistence type="predicted"/>
<comment type="caution">
    <text evidence="2">The sequence shown here is derived from an EMBL/GenBank/DDBJ whole genome shotgun (WGS) entry which is preliminary data.</text>
</comment>
<dbReference type="EMBL" id="BKCJ010001058">
    <property type="protein sequence ID" value="GEU38504.1"/>
    <property type="molecule type" value="Genomic_DNA"/>
</dbReference>